<dbReference type="SUPFAM" id="SSF52317">
    <property type="entry name" value="Class I glutamine amidotransferase-like"/>
    <property type="match status" value="1"/>
</dbReference>
<dbReference type="InterPro" id="IPR013738">
    <property type="entry name" value="Beta_galactosidase_Trimer"/>
</dbReference>
<dbReference type="OrthoDB" id="9800974at2"/>
<feature type="binding site" evidence="10">
    <location>
        <position position="180"/>
    </location>
    <ligand>
        <name>substrate</name>
    </ligand>
</feature>
<comment type="caution">
    <text evidence="14">The sequence shown here is derived from an EMBL/GenBank/DDBJ whole genome shotgun (WGS) entry which is preliminary data.</text>
</comment>
<evidence type="ECO:0000256" key="2">
    <source>
        <dbReference type="ARBA" id="ARBA00005940"/>
    </source>
</evidence>
<keyword evidence="11" id="KW-0732">Signal</keyword>
<evidence type="ECO:0000313" key="14">
    <source>
        <dbReference type="EMBL" id="RXH54623.1"/>
    </source>
</evidence>
<evidence type="ECO:0000256" key="4">
    <source>
        <dbReference type="ARBA" id="ARBA00022723"/>
    </source>
</evidence>
<keyword evidence="6" id="KW-0862">Zinc</keyword>
<keyword evidence="5 8" id="KW-0378">Hydrolase</keyword>
<feature type="active site" description="Proton donor" evidence="9">
    <location>
        <position position="181"/>
    </location>
</feature>
<evidence type="ECO:0000256" key="3">
    <source>
        <dbReference type="ARBA" id="ARBA00012756"/>
    </source>
</evidence>
<dbReference type="EC" id="3.2.1.23" evidence="3 8"/>
<feature type="chain" id="PRO_5020704051" description="Beta-galactosidase" evidence="11">
    <location>
        <begin position="23"/>
        <end position="713"/>
    </location>
</feature>
<protein>
    <recommendedName>
        <fullName evidence="3 8">Beta-galactosidase</fullName>
        <shortName evidence="8">Beta-gal</shortName>
        <ecNumber evidence="3 8">3.2.1.23</ecNumber>
    </recommendedName>
</protein>
<feature type="binding site" evidence="10">
    <location>
        <position position="142"/>
    </location>
    <ligand>
        <name>substrate</name>
    </ligand>
</feature>
<dbReference type="GO" id="GO:0046872">
    <property type="term" value="F:metal ion binding"/>
    <property type="evidence" value="ECO:0007669"/>
    <property type="project" value="UniProtKB-KW"/>
</dbReference>
<accession>A0A4Q0SUB2</accession>
<comment type="similarity">
    <text evidence="2 8">Belongs to the glycosyl hydrolase 42 family.</text>
</comment>
<dbReference type="Proteomes" id="UP000289437">
    <property type="component" value="Unassembled WGS sequence"/>
</dbReference>
<dbReference type="Pfam" id="PF08532">
    <property type="entry name" value="Glyco_hydro_42M"/>
    <property type="match status" value="1"/>
</dbReference>
<dbReference type="SUPFAM" id="SSF51445">
    <property type="entry name" value="(Trans)glycosidases"/>
    <property type="match status" value="1"/>
</dbReference>
<feature type="binding site" evidence="10">
    <location>
        <position position="350"/>
    </location>
    <ligand>
        <name>substrate</name>
    </ligand>
</feature>
<dbReference type="EMBL" id="RDSM01000003">
    <property type="protein sequence ID" value="RXH54623.1"/>
    <property type="molecule type" value="Genomic_DNA"/>
</dbReference>
<keyword evidence="15" id="KW-1185">Reference proteome</keyword>
<dbReference type="InterPro" id="IPR029062">
    <property type="entry name" value="Class_I_gatase-like"/>
</dbReference>
<evidence type="ECO:0000256" key="11">
    <source>
        <dbReference type="SAM" id="SignalP"/>
    </source>
</evidence>
<keyword evidence="4" id="KW-0479">Metal-binding</keyword>
<name>A0A4Q0SUB2_9BACT</name>
<dbReference type="InterPro" id="IPR013529">
    <property type="entry name" value="Glyco_hydro_42_N"/>
</dbReference>
<dbReference type="Gene3D" id="3.20.20.80">
    <property type="entry name" value="Glycosidases"/>
    <property type="match status" value="1"/>
</dbReference>
<dbReference type="Pfam" id="PF02449">
    <property type="entry name" value="Glyco_hydro_42"/>
    <property type="match status" value="1"/>
</dbReference>
<evidence type="ECO:0000256" key="9">
    <source>
        <dbReference type="PIRSR" id="PIRSR001084-1"/>
    </source>
</evidence>
<dbReference type="AlphaFoldDB" id="A0A4Q0SUB2"/>
<evidence type="ECO:0000256" key="7">
    <source>
        <dbReference type="ARBA" id="ARBA00023295"/>
    </source>
</evidence>
<reference evidence="15" key="2">
    <citation type="submission" date="2019-02" db="EMBL/GenBank/DDBJ databases">
        <title>Granulicella sibirica sp. nov., a psychrotolerant acidobacterium isolated from an organic soil layer in forested tundra, West Siberia.</title>
        <authorList>
            <person name="Oshkin I.Y."/>
            <person name="Kulichevskaya I.S."/>
            <person name="Rijpstra W.I.C."/>
            <person name="Sinninghe Damste J.S."/>
            <person name="Rakitin A.L."/>
            <person name="Ravin N.V."/>
            <person name="Dedysh S.N."/>
        </authorList>
    </citation>
    <scope>NUCLEOTIDE SEQUENCE [LARGE SCALE GENOMIC DNA]</scope>
    <source>
        <strain evidence="15">AF10</strain>
    </source>
</reference>
<dbReference type="InterPro" id="IPR017853">
    <property type="entry name" value="GH"/>
</dbReference>
<evidence type="ECO:0000256" key="1">
    <source>
        <dbReference type="ARBA" id="ARBA00001412"/>
    </source>
</evidence>
<dbReference type="GO" id="GO:0009341">
    <property type="term" value="C:beta-galactosidase complex"/>
    <property type="evidence" value="ECO:0007669"/>
    <property type="project" value="InterPro"/>
</dbReference>
<feature type="domain" description="Beta-galactosidase trimerisation" evidence="13">
    <location>
        <begin position="449"/>
        <end position="635"/>
    </location>
</feature>
<dbReference type="InterPro" id="IPR003476">
    <property type="entry name" value="Glyco_hydro_42"/>
</dbReference>
<evidence type="ECO:0000256" key="8">
    <source>
        <dbReference type="PIRNR" id="PIRNR001084"/>
    </source>
</evidence>
<evidence type="ECO:0000256" key="10">
    <source>
        <dbReference type="PIRSR" id="PIRSR001084-2"/>
    </source>
</evidence>
<feature type="signal peptide" evidence="11">
    <location>
        <begin position="1"/>
        <end position="22"/>
    </location>
</feature>
<dbReference type="PANTHER" id="PTHR36447">
    <property type="entry name" value="BETA-GALACTOSIDASE GANA"/>
    <property type="match status" value="1"/>
</dbReference>
<evidence type="ECO:0000259" key="13">
    <source>
        <dbReference type="Pfam" id="PF08532"/>
    </source>
</evidence>
<evidence type="ECO:0000256" key="5">
    <source>
        <dbReference type="ARBA" id="ARBA00022801"/>
    </source>
</evidence>
<evidence type="ECO:0000256" key="6">
    <source>
        <dbReference type="ARBA" id="ARBA00022833"/>
    </source>
</evidence>
<evidence type="ECO:0000313" key="15">
    <source>
        <dbReference type="Proteomes" id="UP000289437"/>
    </source>
</evidence>
<gene>
    <name evidence="14" type="ORF">GRAN_3727</name>
</gene>
<feature type="active site" description="Nucleophile" evidence="9">
    <location>
        <position position="341"/>
    </location>
</feature>
<proteinExistence type="inferred from homology"/>
<organism evidence="14 15">
    <name type="scientific">Granulicella sibirica</name>
    <dbReference type="NCBI Taxonomy" id="2479048"/>
    <lineage>
        <taxon>Bacteria</taxon>
        <taxon>Pseudomonadati</taxon>
        <taxon>Acidobacteriota</taxon>
        <taxon>Terriglobia</taxon>
        <taxon>Terriglobales</taxon>
        <taxon>Acidobacteriaceae</taxon>
        <taxon>Granulicella</taxon>
    </lineage>
</organism>
<dbReference type="Gene3D" id="3.40.50.880">
    <property type="match status" value="1"/>
</dbReference>
<feature type="domain" description="Glycoside hydrolase family 42 N-terminal" evidence="12">
    <location>
        <begin position="47"/>
        <end position="414"/>
    </location>
</feature>
<dbReference type="PIRSF" id="PIRSF001084">
    <property type="entry name" value="B-galactosidase"/>
    <property type="match status" value="1"/>
</dbReference>
<dbReference type="RefSeq" id="WP_128914382.1">
    <property type="nucleotide sequence ID" value="NZ_RDSM01000003.1"/>
</dbReference>
<evidence type="ECO:0000259" key="12">
    <source>
        <dbReference type="Pfam" id="PF02449"/>
    </source>
</evidence>
<dbReference type="GO" id="GO:0005975">
    <property type="term" value="P:carbohydrate metabolic process"/>
    <property type="evidence" value="ECO:0007669"/>
    <property type="project" value="InterPro"/>
</dbReference>
<dbReference type="PANTHER" id="PTHR36447:SF2">
    <property type="entry name" value="BETA-GALACTOSIDASE YESZ"/>
    <property type="match status" value="1"/>
</dbReference>
<sequence length="713" mass="79330">MTATRPTLRTALRLVFSLSALAAAPTLLSQARPTPRLPDTILFGAAYYTEYTPTDRLDEDVAMMKAAHISVIRIAESTWGTEEPQEGKFDFSYVDRVLNAMDKAGIKVIVGTPTYAVPTWLAREHPDVLAITPQGPGKYGARQNMDITNVHFRSAAKAMIIALVDHVKDHPSVIGYQLDNETKSYHTSGPNVQAAFVTQLKQKWPDLNAFNKEFGLDYWSNRVNDWSDFPDVTGTINASLASAFAEFQRGLVTEYLQWQSDLVHAHARPGQFVTQNFDLDWRGYSYGVQTQVNHFDAAKTLDVAGIDIYHPTQDHLTGTEIAFGGDLTRSLRHGQNYLLIETEAQGFPEWLPYPGQLRLQAFSHLASGANMVEYWHWSTTNNAFETYWRGLLSQDGKPNATYDEAKTIGDDLARLGPRLVNMQKHNKIAIYVSNRALTAFDSFKFGWTSKETYNDVLRPFYDALYRINAEVDFIDPSTTDLSAYKLIVVPALYAATDAELTRLNQFAKSGGHVFYTFKSGFSDENVKVRHTDQPGMLTESTGVTYNQFTLPDNVSLAGDPYHVGAKENQARWWMELLTPTTTATVLARYQHPTWGRYAAITRNQYGSGEVTYLGFMPSDALLEKLMAEAVTRAGLTTPAQQAHYPMIIRSGTLHDGHPVHYVLNYSANPSSVPYGFAAGRNLLNDAPVQANSSLALPPWGFAVVEEDGSAGAK</sequence>
<keyword evidence="7 8" id="KW-0326">Glycosidase</keyword>
<reference evidence="14 15" key="1">
    <citation type="submission" date="2018-11" db="EMBL/GenBank/DDBJ databases">
        <authorList>
            <person name="Mardanov A.V."/>
            <person name="Ravin N.V."/>
            <person name="Dedysh S.N."/>
        </authorList>
    </citation>
    <scope>NUCLEOTIDE SEQUENCE [LARGE SCALE GENOMIC DNA]</scope>
    <source>
        <strain evidence="14 15">AF10</strain>
    </source>
</reference>
<dbReference type="GO" id="GO:0004565">
    <property type="term" value="F:beta-galactosidase activity"/>
    <property type="evidence" value="ECO:0007669"/>
    <property type="project" value="UniProtKB-EC"/>
</dbReference>
<comment type="catalytic activity">
    <reaction evidence="1 8">
        <text>Hydrolysis of terminal non-reducing beta-D-galactose residues in beta-D-galactosides.</text>
        <dbReference type="EC" id="3.2.1.23"/>
    </reaction>
</comment>
<dbReference type="CDD" id="cd03143">
    <property type="entry name" value="A4_beta-galactosidase_middle_domain"/>
    <property type="match status" value="1"/>
</dbReference>